<reference evidence="2" key="1">
    <citation type="submission" date="2021-02" db="EMBL/GenBank/DDBJ databases">
        <authorList>
            <person name="Dougan E. K."/>
            <person name="Rhodes N."/>
            <person name="Thang M."/>
            <person name="Chan C."/>
        </authorList>
    </citation>
    <scope>NUCLEOTIDE SEQUENCE</scope>
</reference>
<dbReference type="OrthoDB" id="426496at2759"/>
<organism evidence="2 3">
    <name type="scientific">Symbiodinium necroappetens</name>
    <dbReference type="NCBI Taxonomy" id="1628268"/>
    <lineage>
        <taxon>Eukaryota</taxon>
        <taxon>Sar</taxon>
        <taxon>Alveolata</taxon>
        <taxon>Dinophyceae</taxon>
        <taxon>Suessiales</taxon>
        <taxon>Symbiodiniaceae</taxon>
        <taxon>Symbiodinium</taxon>
    </lineage>
</organism>
<feature type="region of interest" description="Disordered" evidence="1">
    <location>
        <begin position="191"/>
        <end position="238"/>
    </location>
</feature>
<keyword evidence="3" id="KW-1185">Reference proteome</keyword>
<feature type="non-terminal residue" evidence="2">
    <location>
        <position position="1"/>
    </location>
</feature>
<dbReference type="EMBL" id="CAJNJA010055802">
    <property type="protein sequence ID" value="CAE7856473.1"/>
    <property type="molecule type" value="Genomic_DNA"/>
</dbReference>
<comment type="caution">
    <text evidence="2">The sequence shown here is derived from an EMBL/GenBank/DDBJ whole genome shotgun (WGS) entry which is preliminary data.</text>
</comment>
<accession>A0A813A668</accession>
<gene>
    <name evidence="2" type="ORF">SNEC2469_LOCUS26921</name>
</gene>
<sequence length="366" mass="39644">MKVPAKKRTAADKESWAAAQKLVQWSDARWRDRLLQLFEIKDIVKNGGAAFKQQLLEMLSTLKADAKADLQKLEKSVLDSLELPAESNKKTKKAKDEEEDVPGKPSIFEKYRKSKTKANPDDESTECDKSEANDSEMTQQLRGKGAANDEESSDDDGSAPGPGAVADCRRRLFEGDDNDLFGNTFLAAVSDGKAGKTPKSKPGDEEKKKTMGGDLEEKMVQPEQGPKALATGSHGTTPSKAAVVPYVDSEAAFKVPAPPVLNTAQEVVEAPVNLELVEMLSDVVSAHLPREQDTAAFFDLLAALGCTDPPTLLSNLDKWIAANGGQTVRHANFFIANSGSRQKFQRLSFSQKLAVANAIKTIIDGK</sequence>
<feature type="compositionally biased region" description="Acidic residues" evidence="1">
    <location>
        <begin position="148"/>
        <end position="157"/>
    </location>
</feature>
<name>A0A813A668_9DINO</name>
<protein>
    <submittedName>
        <fullName evidence="2">Uncharacterized protein</fullName>
    </submittedName>
</protein>
<evidence type="ECO:0000256" key="1">
    <source>
        <dbReference type="SAM" id="MobiDB-lite"/>
    </source>
</evidence>
<feature type="region of interest" description="Disordered" evidence="1">
    <location>
        <begin position="87"/>
        <end position="166"/>
    </location>
</feature>
<dbReference type="Proteomes" id="UP000601435">
    <property type="component" value="Unassembled WGS sequence"/>
</dbReference>
<evidence type="ECO:0000313" key="3">
    <source>
        <dbReference type="Proteomes" id="UP000601435"/>
    </source>
</evidence>
<feature type="compositionally biased region" description="Basic and acidic residues" evidence="1">
    <location>
        <begin position="201"/>
        <end position="220"/>
    </location>
</feature>
<evidence type="ECO:0000313" key="2">
    <source>
        <dbReference type="EMBL" id="CAE7856473.1"/>
    </source>
</evidence>
<proteinExistence type="predicted"/>
<dbReference type="AlphaFoldDB" id="A0A813A668"/>